<dbReference type="Proteomes" id="UP000661691">
    <property type="component" value="Unassembled WGS sequence"/>
</dbReference>
<proteinExistence type="predicted"/>
<dbReference type="PROSITE" id="PS50977">
    <property type="entry name" value="HTH_TETR_2"/>
    <property type="match status" value="1"/>
</dbReference>
<evidence type="ECO:0000256" key="1">
    <source>
        <dbReference type="ARBA" id="ARBA00023015"/>
    </source>
</evidence>
<name>A0A926NBX1_9BACL</name>
<dbReference type="GO" id="GO:0000976">
    <property type="term" value="F:transcription cis-regulatory region binding"/>
    <property type="evidence" value="ECO:0007669"/>
    <property type="project" value="TreeGrafter"/>
</dbReference>
<protein>
    <submittedName>
        <fullName evidence="6">TetR/AcrR family transcriptional regulator</fullName>
    </submittedName>
</protein>
<dbReference type="InterPro" id="IPR036271">
    <property type="entry name" value="Tet_transcr_reg_TetR-rel_C_sf"/>
</dbReference>
<keyword evidence="7" id="KW-1185">Reference proteome</keyword>
<reference evidence="6" key="1">
    <citation type="submission" date="2020-09" db="EMBL/GenBank/DDBJ databases">
        <title>A novel bacterium of genus Hazenella, isolated from South China Sea.</title>
        <authorList>
            <person name="Huang H."/>
            <person name="Mo K."/>
            <person name="Hu Y."/>
        </authorList>
    </citation>
    <scope>NUCLEOTIDE SEQUENCE</scope>
    <source>
        <strain evidence="6">IB182357</strain>
    </source>
</reference>
<feature type="DNA-binding region" description="H-T-H motif" evidence="4">
    <location>
        <begin position="34"/>
        <end position="53"/>
    </location>
</feature>
<dbReference type="RefSeq" id="WP_191142516.1">
    <property type="nucleotide sequence ID" value="NZ_JACXAH010000025.1"/>
</dbReference>
<evidence type="ECO:0000256" key="2">
    <source>
        <dbReference type="ARBA" id="ARBA00023125"/>
    </source>
</evidence>
<keyword evidence="3" id="KW-0804">Transcription</keyword>
<dbReference type="InterPro" id="IPR009057">
    <property type="entry name" value="Homeodomain-like_sf"/>
</dbReference>
<dbReference type="PANTHER" id="PTHR30055">
    <property type="entry name" value="HTH-TYPE TRANSCRIPTIONAL REGULATOR RUTR"/>
    <property type="match status" value="1"/>
</dbReference>
<comment type="caution">
    <text evidence="6">The sequence shown here is derived from an EMBL/GenBank/DDBJ whole genome shotgun (WGS) entry which is preliminary data.</text>
</comment>
<dbReference type="Pfam" id="PF00440">
    <property type="entry name" value="TetR_N"/>
    <property type="match status" value="1"/>
</dbReference>
<dbReference type="GO" id="GO:0045892">
    <property type="term" value="P:negative regulation of DNA-templated transcription"/>
    <property type="evidence" value="ECO:0007669"/>
    <property type="project" value="UniProtKB-ARBA"/>
</dbReference>
<dbReference type="SUPFAM" id="SSF48498">
    <property type="entry name" value="Tetracyclin repressor-like, C-terminal domain"/>
    <property type="match status" value="1"/>
</dbReference>
<dbReference type="GO" id="GO:0003700">
    <property type="term" value="F:DNA-binding transcription factor activity"/>
    <property type="evidence" value="ECO:0007669"/>
    <property type="project" value="TreeGrafter"/>
</dbReference>
<dbReference type="SUPFAM" id="SSF46689">
    <property type="entry name" value="Homeodomain-like"/>
    <property type="match status" value="1"/>
</dbReference>
<dbReference type="PRINTS" id="PR00455">
    <property type="entry name" value="HTHTETR"/>
</dbReference>
<organism evidence="6 7">
    <name type="scientific">Polycladospora coralii</name>
    <dbReference type="NCBI Taxonomy" id="2771432"/>
    <lineage>
        <taxon>Bacteria</taxon>
        <taxon>Bacillati</taxon>
        <taxon>Bacillota</taxon>
        <taxon>Bacilli</taxon>
        <taxon>Bacillales</taxon>
        <taxon>Thermoactinomycetaceae</taxon>
        <taxon>Polycladospora</taxon>
    </lineage>
</organism>
<accession>A0A926NBX1</accession>
<feature type="domain" description="HTH tetR-type" evidence="5">
    <location>
        <begin position="11"/>
        <end position="71"/>
    </location>
</feature>
<sequence>MREEKKTTDKSKKREEIMDGAIKAFEIEGYEKASMDRIAHHAGTTKRTVYNHFASKGDLFQAVFERFLSEQSVLRAIKYDSDQSLTEQLVRFVDAELYLSTEPSRLAISQVLITQFMQDPHVALEARAKYGSSHTHFVTWIEAAIEDERIEATDPNLAALIFYSMIEGGLTWPILCQTEKPPESFKDELIKTFLCRFEKSPVSG</sequence>
<evidence type="ECO:0000313" key="6">
    <source>
        <dbReference type="EMBL" id="MBD1373422.1"/>
    </source>
</evidence>
<dbReference type="InterPro" id="IPR039536">
    <property type="entry name" value="TetR_C_Proteobacteria"/>
</dbReference>
<keyword evidence="2 4" id="KW-0238">DNA-binding</keyword>
<evidence type="ECO:0000256" key="4">
    <source>
        <dbReference type="PROSITE-ProRule" id="PRU00335"/>
    </source>
</evidence>
<keyword evidence="1" id="KW-0805">Transcription regulation</keyword>
<evidence type="ECO:0000256" key="3">
    <source>
        <dbReference type="ARBA" id="ARBA00023163"/>
    </source>
</evidence>
<evidence type="ECO:0000313" key="7">
    <source>
        <dbReference type="Proteomes" id="UP000661691"/>
    </source>
</evidence>
<dbReference type="FunFam" id="1.10.10.60:FF:000141">
    <property type="entry name" value="TetR family transcriptional regulator"/>
    <property type="match status" value="1"/>
</dbReference>
<dbReference type="EMBL" id="JACXAH010000025">
    <property type="protein sequence ID" value="MBD1373422.1"/>
    <property type="molecule type" value="Genomic_DNA"/>
</dbReference>
<dbReference type="PANTHER" id="PTHR30055:SF224">
    <property type="entry name" value="TRANSCRIPTIONAL REGULATOR TETR FAMILY"/>
    <property type="match status" value="1"/>
</dbReference>
<dbReference type="Gene3D" id="1.10.357.10">
    <property type="entry name" value="Tetracycline Repressor, domain 2"/>
    <property type="match status" value="1"/>
</dbReference>
<dbReference type="InterPro" id="IPR001647">
    <property type="entry name" value="HTH_TetR"/>
</dbReference>
<dbReference type="InterPro" id="IPR050109">
    <property type="entry name" value="HTH-type_TetR-like_transc_reg"/>
</dbReference>
<dbReference type="AlphaFoldDB" id="A0A926NBX1"/>
<dbReference type="Gene3D" id="1.10.10.60">
    <property type="entry name" value="Homeodomain-like"/>
    <property type="match status" value="1"/>
</dbReference>
<evidence type="ECO:0000259" key="5">
    <source>
        <dbReference type="PROSITE" id="PS50977"/>
    </source>
</evidence>
<dbReference type="Pfam" id="PF14246">
    <property type="entry name" value="TetR_C_7"/>
    <property type="match status" value="1"/>
</dbReference>
<gene>
    <name evidence="6" type="ORF">IC620_13790</name>
</gene>